<dbReference type="EMBL" id="BLKC01000054">
    <property type="protein sequence ID" value="GFF43553.1"/>
    <property type="molecule type" value="Genomic_DNA"/>
</dbReference>
<sequence length="392" mass="42164">MKRRHLQHSHSQISFDNRASQLTGPDIVSNFADELQLVDHAIPVNRVTLTVTGKTTLRADADLLEGLFNANVVALGDELGSFVDALLHLLLVLELGELAGYNAQDDVLVARQLLQRLEATGTGGVVLEVVGVDVELLEQLGSDAVIATLGEVTATNKVTATDVNTDVEIGRTLGQQFVVLLDVLFKCLVGSGGVQKIGLPALQHLLRAEVWCLGYQRHAISRVLTSEVGVIELDVSAASIIQDLQFLLVGFGDITQVLVLGAVYILGESLAVLVTKVVPVGSSKGELHIFDLLGGHQASQVLELVDICAANVPDLAVFSIRKSGIAQLLLGLDNIFDIPVLDSLELGRRSLSLFERYLDFQELLSPEERAKVLGAEGRVTVKLSHGEYTESY</sequence>
<dbReference type="AlphaFoldDB" id="A0A8H3P0D5"/>
<proteinExistence type="predicted"/>
<protein>
    <submittedName>
        <fullName evidence="1">Uncharacterized protein</fullName>
    </submittedName>
</protein>
<evidence type="ECO:0000313" key="2">
    <source>
        <dbReference type="Proteomes" id="UP000465221"/>
    </source>
</evidence>
<dbReference type="Proteomes" id="UP000465221">
    <property type="component" value="Unassembled WGS sequence"/>
</dbReference>
<gene>
    <name evidence="1" type="ORF">IFM46972_07244</name>
</gene>
<name>A0A8H3P0D5_9EURO</name>
<accession>A0A8H3P0D5</accession>
<comment type="caution">
    <text evidence="1">The sequence shown here is derived from an EMBL/GenBank/DDBJ whole genome shotgun (WGS) entry which is preliminary data.</text>
</comment>
<organism evidence="1 2">
    <name type="scientific">Aspergillus udagawae</name>
    <dbReference type="NCBI Taxonomy" id="91492"/>
    <lineage>
        <taxon>Eukaryota</taxon>
        <taxon>Fungi</taxon>
        <taxon>Dikarya</taxon>
        <taxon>Ascomycota</taxon>
        <taxon>Pezizomycotina</taxon>
        <taxon>Eurotiomycetes</taxon>
        <taxon>Eurotiomycetidae</taxon>
        <taxon>Eurotiales</taxon>
        <taxon>Aspergillaceae</taxon>
        <taxon>Aspergillus</taxon>
        <taxon>Aspergillus subgen. Fumigati</taxon>
    </lineage>
</organism>
<reference evidence="1 2" key="1">
    <citation type="submission" date="2020-01" db="EMBL/GenBank/DDBJ databases">
        <title>Draft genome sequence of Aspergillus udagawae IFM 46972.</title>
        <authorList>
            <person name="Takahashi H."/>
            <person name="Yaguchi T."/>
        </authorList>
    </citation>
    <scope>NUCLEOTIDE SEQUENCE [LARGE SCALE GENOMIC DNA]</scope>
    <source>
        <strain evidence="1 2">IFM 46972</strain>
    </source>
</reference>
<evidence type="ECO:0000313" key="1">
    <source>
        <dbReference type="EMBL" id="GFF43553.1"/>
    </source>
</evidence>